<dbReference type="RefSeq" id="WP_173083299.1">
    <property type="nucleotide sequence ID" value="NZ_BLTE01000006.1"/>
</dbReference>
<dbReference type="AlphaFoldDB" id="A0A6V8LTE5"/>
<evidence type="ECO:0000313" key="7">
    <source>
        <dbReference type="Proteomes" id="UP000494245"/>
    </source>
</evidence>
<feature type="modified residue" description="N6-(pyridoxal phosphate)lysine" evidence="2 3">
    <location>
        <position position="39"/>
    </location>
</feature>
<evidence type="ECO:0000256" key="1">
    <source>
        <dbReference type="ARBA" id="ARBA00022898"/>
    </source>
</evidence>
<dbReference type="PANTHER" id="PTHR10146">
    <property type="entry name" value="PROLINE SYNTHETASE CO-TRANSCRIBED BACTERIAL HOMOLOG PROTEIN"/>
    <property type="match status" value="1"/>
</dbReference>
<keyword evidence="1 2" id="KW-0663">Pyridoxal phosphate</keyword>
<dbReference type="HAMAP" id="MF_02087">
    <property type="entry name" value="PLP_homeostasis"/>
    <property type="match status" value="1"/>
</dbReference>
<name>A0A6V8LTE5_9BACT</name>
<reference evidence="6 7" key="1">
    <citation type="submission" date="2020-04" db="EMBL/GenBank/DDBJ databases">
        <authorList>
            <consortium name="Desulfovibrio sp. FSS-1 genome sequencing consortium"/>
            <person name="Shimoshige H."/>
            <person name="Kobayashi H."/>
            <person name="Maekawa T."/>
        </authorList>
    </citation>
    <scope>NUCLEOTIDE SEQUENCE [LARGE SCALE GENOMIC DNA]</scope>
    <source>
        <strain evidence="6 7">SIID29052-01</strain>
    </source>
</reference>
<evidence type="ECO:0000256" key="3">
    <source>
        <dbReference type="PIRSR" id="PIRSR004848-1"/>
    </source>
</evidence>
<comment type="cofactor">
    <cofactor evidence="3">
        <name>pyridoxal 5'-phosphate</name>
        <dbReference type="ChEBI" id="CHEBI:597326"/>
    </cofactor>
</comment>
<accession>A0A6V8LTE5</accession>
<evidence type="ECO:0000256" key="2">
    <source>
        <dbReference type="HAMAP-Rule" id="MF_02087"/>
    </source>
</evidence>
<sequence>MTVSLSPHERLERVRERIAAACARAGRDPASVTLVAVSKTHPAQAVGALARAGQTLFGESYVQEALPKMDALSPLGLSWHFIGKLQKNKVKYVAGRFELIHSVDSLELARVLHEKSSALGVRQGVLVQANLACEAAKSGCRPEDVESLAEAFEELPGLELRGLMLMPPWNEDPEANRGLFARARGLRERLSERLGRELPELSMGMSHDLETAVEEGATLVRVGTDLFGAREG</sequence>
<dbReference type="Gene3D" id="3.20.20.10">
    <property type="entry name" value="Alanine racemase"/>
    <property type="match status" value="1"/>
</dbReference>
<evidence type="ECO:0000256" key="4">
    <source>
        <dbReference type="RuleBase" id="RU004514"/>
    </source>
</evidence>
<dbReference type="Pfam" id="PF01168">
    <property type="entry name" value="Ala_racemase_N"/>
    <property type="match status" value="1"/>
</dbReference>
<dbReference type="SUPFAM" id="SSF51419">
    <property type="entry name" value="PLP-binding barrel"/>
    <property type="match status" value="1"/>
</dbReference>
<comment type="similarity">
    <text evidence="2 4">Belongs to the pyridoxal phosphate-binding protein YggS/PROSC family.</text>
</comment>
<dbReference type="EMBL" id="BLTE01000006">
    <property type="protein sequence ID" value="GFK93851.1"/>
    <property type="molecule type" value="Genomic_DNA"/>
</dbReference>
<dbReference type="GO" id="GO:0030170">
    <property type="term" value="F:pyridoxal phosphate binding"/>
    <property type="evidence" value="ECO:0007669"/>
    <property type="project" value="UniProtKB-UniRule"/>
</dbReference>
<dbReference type="Proteomes" id="UP000494245">
    <property type="component" value="Unassembled WGS sequence"/>
</dbReference>
<dbReference type="CDD" id="cd00635">
    <property type="entry name" value="PLPDE_III_YBL036c_like"/>
    <property type="match status" value="1"/>
</dbReference>
<comment type="function">
    <text evidence="2">Pyridoxal 5'-phosphate (PLP)-binding protein, which is involved in PLP homeostasis.</text>
</comment>
<dbReference type="InterPro" id="IPR001608">
    <property type="entry name" value="Ala_racemase_N"/>
</dbReference>
<evidence type="ECO:0000259" key="5">
    <source>
        <dbReference type="Pfam" id="PF01168"/>
    </source>
</evidence>
<protein>
    <recommendedName>
        <fullName evidence="2">Pyridoxal phosphate homeostasis protein</fullName>
        <shortName evidence="2">PLP homeostasis protein</shortName>
    </recommendedName>
</protein>
<dbReference type="PIRSF" id="PIRSF004848">
    <property type="entry name" value="YBL036c_PLPDEIII"/>
    <property type="match status" value="1"/>
</dbReference>
<dbReference type="NCBIfam" id="TIGR00044">
    <property type="entry name" value="YggS family pyridoxal phosphate-dependent enzyme"/>
    <property type="match status" value="1"/>
</dbReference>
<dbReference type="InterPro" id="IPR011078">
    <property type="entry name" value="PyrdxlP_homeostasis"/>
</dbReference>
<reference evidence="6 7" key="2">
    <citation type="submission" date="2020-05" db="EMBL/GenBank/DDBJ databases">
        <title>Draft genome sequence of Desulfovibrio sp. strainFSS-1.</title>
        <authorList>
            <person name="Shimoshige H."/>
            <person name="Kobayashi H."/>
            <person name="Maekawa T."/>
        </authorList>
    </citation>
    <scope>NUCLEOTIDE SEQUENCE [LARGE SCALE GENOMIC DNA]</scope>
    <source>
        <strain evidence="6 7">SIID29052-01</strain>
    </source>
</reference>
<organism evidence="6 7">
    <name type="scientific">Fundidesulfovibrio magnetotacticus</name>
    <dbReference type="NCBI Taxonomy" id="2730080"/>
    <lineage>
        <taxon>Bacteria</taxon>
        <taxon>Pseudomonadati</taxon>
        <taxon>Thermodesulfobacteriota</taxon>
        <taxon>Desulfovibrionia</taxon>
        <taxon>Desulfovibrionales</taxon>
        <taxon>Desulfovibrionaceae</taxon>
        <taxon>Fundidesulfovibrio</taxon>
    </lineage>
</organism>
<dbReference type="PROSITE" id="PS01211">
    <property type="entry name" value="UPF0001"/>
    <property type="match status" value="1"/>
</dbReference>
<keyword evidence="7" id="KW-1185">Reference proteome</keyword>
<dbReference type="FunFam" id="3.20.20.10:FF:000018">
    <property type="entry name" value="Pyridoxal phosphate homeostasis protein"/>
    <property type="match status" value="1"/>
</dbReference>
<evidence type="ECO:0000313" key="6">
    <source>
        <dbReference type="EMBL" id="GFK93851.1"/>
    </source>
</evidence>
<feature type="domain" description="Alanine racemase N-terminal" evidence="5">
    <location>
        <begin position="11"/>
        <end position="230"/>
    </location>
</feature>
<proteinExistence type="inferred from homology"/>
<gene>
    <name evidence="6" type="ORF">NNJEOMEG_01687</name>
</gene>
<dbReference type="PANTHER" id="PTHR10146:SF14">
    <property type="entry name" value="PYRIDOXAL PHOSPHATE HOMEOSTASIS PROTEIN"/>
    <property type="match status" value="1"/>
</dbReference>
<comment type="caution">
    <text evidence="6">The sequence shown here is derived from an EMBL/GenBank/DDBJ whole genome shotgun (WGS) entry which is preliminary data.</text>
</comment>
<dbReference type="InterPro" id="IPR029066">
    <property type="entry name" value="PLP-binding_barrel"/>
</dbReference>